<evidence type="ECO:0000313" key="3">
    <source>
        <dbReference type="Proteomes" id="UP000000305"/>
    </source>
</evidence>
<feature type="compositionally biased region" description="Polar residues" evidence="1">
    <location>
        <begin position="751"/>
        <end position="765"/>
    </location>
</feature>
<feature type="region of interest" description="Disordered" evidence="1">
    <location>
        <begin position="677"/>
        <end position="882"/>
    </location>
</feature>
<gene>
    <name evidence="2" type="ORF">DAPPUDRAFT_308531</name>
</gene>
<dbReference type="KEGG" id="dpx:DAPPUDRAFT_308531"/>
<dbReference type="HOGENOM" id="CLU_241414_0_0_1"/>
<feature type="compositionally biased region" description="Polar residues" evidence="1">
    <location>
        <begin position="22"/>
        <end position="32"/>
    </location>
</feature>
<dbReference type="InParanoid" id="E9G2K7"/>
<evidence type="ECO:0000256" key="1">
    <source>
        <dbReference type="SAM" id="MobiDB-lite"/>
    </source>
</evidence>
<dbReference type="Proteomes" id="UP000000305">
    <property type="component" value="Unassembled WGS sequence"/>
</dbReference>
<proteinExistence type="predicted"/>
<feature type="compositionally biased region" description="Pro residues" evidence="1">
    <location>
        <begin position="416"/>
        <end position="429"/>
    </location>
</feature>
<protein>
    <submittedName>
        <fullName evidence="2">Uncharacterized protein</fullName>
    </submittedName>
</protein>
<feature type="compositionally biased region" description="Acidic residues" evidence="1">
    <location>
        <begin position="873"/>
        <end position="882"/>
    </location>
</feature>
<feature type="compositionally biased region" description="Basic and acidic residues" evidence="1">
    <location>
        <begin position="728"/>
        <end position="739"/>
    </location>
</feature>
<sequence>MRRHDLPRINIISVLKMESSASNSYQRPNSRASLSSNNETSLTNEFPGWGEMPAEVVERFESSLPMVNIDLSAIPERFHAKAKKQVLGNCYVKIRDLAILVNSSKDTNERKAVKRPRDDSLSRNNERFTTARISTQGQHWKLPKKKSKALKTPESYNVRNVSETRLVVKKKIIEYELPQCTPLRPDLEYEETDTDPTPGPSHIYHNHYVTSSVPTVFPRKSHPILQKASKVYGELVMQPELNTKSKSIKHSKRCVNVGTQTEPLPLSLPQIEFLQRRIRELELINASNRSFQTPSPLPEKNQDDAASALSTPPNSDSGSCNGRVEKISESSSSKRNSTPTKSAFIVVNRLTDSDLRQYGVGRNSSVSPTEETRPKKRPRLSSVSDFERHSSKKPEKRSEKFSGKDLFGEESDEDMVPPPKKVLEKPPPLDMDELNYDFDEEEEVEESRPASVDKQKKRDETNHRDKSSKSDKKEKTSEKDRRKEKEKKKKDSEKTKAGEHSKSSKAKSAKESNKCGKNPVAAVNALKYKIPKKSAPPTVGLPPGLQQNLDQFTKGYRQSPAQQTISLGTSESVLPKNTVVKPNDLANVSSTSKNAVKQPVAPESFEFCDKTATPILCNPRESVKGRITKSVNFREENLESVRTISPLSHFQQAERAIEVPSVREKYIPLIINDLTYEPKSSPRKPVVGIRPFRPPTRRIGDERGGRRFDASSSSSSSDSASEMSENESSDKINTNEHSGETISALFPPNDLRSSVENQSISNGSSVIPEESIGDPTAQEMEETTTSLSSTASDELCTPSSAVEPVSMINNAATGDSTKEGSSSVVPEEHAQAVTPKKLPIPSLAVPPSPRRQTPEPISQVSSTLVKVKSSIPMEDDGSEEEDDVLDIGLNESFGYEEEELPPPKLPSNTINNAPAKIVFDRPSPAKIVAPLNKANDSAVTVKPPVIQRTVMANPPYPQDDVASNRGLCLDFVRSGGCKLSDTPNKKCDFSHDLNSAFDFVNFLCNKKGNVPLAYRLVCCMTNSDSPLNKTLSEPLGVRIVGTVVKAIVMGNRQEYMSIALEMLCDKKLPLIPEFVDAVIKQIPVSSASVNHLVSLYERCLSVDSFYKVLCFLFGEAHDQIRLERLCILFNGIEPPVIALLGPEKRHEILNRLRNFGLVHWYDRYAGIRRPVEVEMHAMPNSIRPTQSSLIGAQQYSPNGMVNHPPRGPAQPVHRAPHPNMPLAHQMQPPLRQPNYGSQFPLMPPVGLQRPSVPLHPSSSLHRPQPPIVPPVGVHRPQPPNVPAVGVHRPQPPIVPAVGVHRPQPPAIQMDHPVVNVLHPQAPPSVPNSIFDLREKVNRPLPYENGIGPVPSSSDSLAASNPASPPKEVYPDETKKTTPVIALEIPKPAHSLDLNLFEPESPEVEPVFLEESEEEQEPQEPRVVVELSHAGEDELLTEFNKQNFKAVTSWYLQHYTGDRKCRMLAQLVHLIKTNPIYNGEGSNQAMSPGHIAFKILHTAFVDEEGNPTVLDPRQRQALCDLIFFVLYHFLEMSMTDDEDERMVQAELAKNFLELLMVFQELVPLEDFIKHPGLLQFVAKCSLEVYLSKEEDEEDFLGVVVPHIERAIMLLTEFHKIIKKVPSYVNFDLVRQDMDIADQLLQTLGDFHQREGADRFSAGIAGLYDDYNNAALCNKSLFQALLPSG</sequence>
<name>E9G2K7_DAPPU</name>
<feature type="compositionally biased region" description="Low complexity" evidence="1">
    <location>
        <begin position="783"/>
        <end position="794"/>
    </location>
</feature>
<accession>E9G2K7</accession>
<feature type="region of interest" description="Disordered" evidence="1">
    <location>
        <begin position="1341"/>
        <end position="1372"/>
    </location>
</feature>
<dbReference type="OrthoDB" id="6356684at2759"/>
<feature type="compositionally biased region" description="Low complexity" evidence="1">
    <location>
        <begin position="710"/>
        <end position="723"/>
    </location>
</feature>
<feature type="compositionally biased region" description="Polar residues" evidence="1">
    <location>
        <begin position="807"/>
        <end position="824"/>
    </location>
</feature>
<feature type="compositionally biased region" description="Basic and acidic residues" evidence="1">
    <location>
        <begin position="446"/>
        <end position="514"/>
    </location>
</feature>
<feature type="region of interest" description="Disordered" evidence="1">
    <location>
        <begin position="289"/>
        <end position="339"/>
    </location>
</feature>
<keyword evidence="3" id="KW-1185">Reference proteome</keyword>
<organism evidence="2 3">
    <name type="scientific">Daphnia pulex</name>
    <name type="common">Water flea</name>
    <dbReference type="NCBI Taxonomy" id="6669"/>
    <lineage>
        <taxon>Eukaryota</taxon>
        <taxon>Metazoa</taxon>
        <taxon>Ecdysozoa</taxon>
        <taxon>Arthropoda</taxon>
        <taxon>Crustacea</taxon>
        <taxon>Branchiopoda</taxon>
        <taxon>Diplostraca</taxon>
        <taxon>Cladocera</taxon>
        <taxon>Anomopoda</taxon>
        <taxon>Daphniidae</taxon>
        <taxon>Daphnia</taxon>
    </lineage>
</organism>
<reference evidence="2 3" key="1">
    <citation type="journal article" date="2011" name="Science">
        <title>The ecoresponsive genome of Daphnia pulex.</title>
        <authorList>
            <person name="Colbourne J.K."/>
            <person name="Pfrender M.E."/>
            <person name="Gilbert D."/>
            <person name="Thomas W.K."/>
            <person name="Tucker A."/>
            <person name="Oakley T.H."/>
            <person name="Tokishita S."/>
            <person name="Aerts A."/>
            <person name="Arnold G.J."/>
            <person name="Basu M.K."/>
            <person name="Bauer D.J."/>
            <person name="Caceres C.E."/>
            <person name="Carmel L."/>
            <person name="Casola C."/>
            <person name="Choi J.H."/>
            <person name="Detter J.C."/>
            <person name="Dong Q."/>
            <person name="Dusheyko S."/>
            <person name="Eads B.D."/>
            <person name="Frohlich T."/>
            <person name="Geiler-Samerotte K.A."/>
            <person name="Gerlach D."/>
            <person name="Hatcher P."/>
            <person name="Jogdeo S."/>
            <person name="Krijgsveld J."/>
            <person name="Kriventseva E.V."/>
            <person name="Kultz D."/>
            <person name="Laforsch C."/>
            <person name="Lindquist E."/>
            <person name="Lopez J."/>
            <person name="Manak J.R."/>
            <person name="Muller J."/>
            <person name="Pangilinan J."/>
            <person name="Patwardhan R.P."/>
            <person name="Pitluck S."/>
            <person name="Pritham E.J."/>
            <person name="Rechtsteiner A."/>
            <person name="Rho M."/>
            <person name="Rogozin I.B."/>
            <person name="Sakarya O."/>
            <person name="Salamov A."/>
            <person name="Schaack S."/>
            <person name="Shapiro H."/>
            <person name="Shiga Y."/>
            <person name="Skalitzky C."/>
            <person name="Smith Z."/>
            <person name="Souvorov A."/>
            <person name="Sung W."/>
            <person name="Tang Z."/>
            <person name="Tsuchiya D."/>
            <person name="Tu H."/>
            <person name="Vos H."/>
            <person name="Wang M."/>
            <person name="Wolf Y.I."/>
            <person name="Yamagata H."/>
            <person name="Yamada T."/>
            <person name="Ye Y."/>
            <person name="Shaw J.R."/>
            <person name="Andrews J."/>
            <person name="Crease T.J."/>
            <person name="Tang H."/>
            <person name="Lucas S.M."/>
            <person name="Robertson H.M."/>
            <person name="Bork P."/>
            <person name="Koonin E.V."/>
            <person name="Zdobnov E.M."/>
            <person name="Grigoriev I.V."/>
            <person name="Lynch M."/>
            <person name="Boore J.L."/>
        </authorList>
    </citation>
    <scope>NUCLEOTIDE SEQUENCE [LARGE SCALE GENOMIC DNA]</scope>
</reference>
<feature type="compositionally biased region" description="Basic and acidic residues" evidence="1">
    <location>
        <begin position="698"/>
        <end position="709"/>
    </location>
</feature>
<feature type="compositionally biased region" description="Basic and acidic residues" evidence="1">
    <location>
        <begin position="385"/>
        <end position="407"/>
    </location>
</feature>
<dbReference type="EMBL" id="GL732530">
    <property type="protein sequence ID" value="EFX86274.1"/>
    <property type="molecule type" value="Genomic_DNA"/>
</dbReference>
<feature type="compositionally biased region" description="Low complexity" evidence="1">
    <location>
        <begin position="33"/>
        <end position="45"/>
    </location>
</feature>
<feature type="compositionally biased region" description="Polar residues" evidence="1">
    <location>
        <begin position="855"/>
        <end position="864"/>
    </location>
</feature>
<feature type="compositionally biased region" description="Acidic residues" evidence="1">
    <location>
        <begin position="430"/>
        <end position="445"/>
    </location>
</feature>
<feature type="region of interest" description="Disordered" evidence="1">
    <location>
        <begin position="356"/>
        <end position="519"/>
    </location>
</feature>
<feature type="region of interest" description="Disordered" evidence="1">
    <location>
        <begin position="22"/>
        <end position="48"/>
    </location>
</feature>
<feature type="compositionally biased region" description="Polar residues" evidence="1">
    <location>
        <begin position="308"/>
        <end position="320"/>
    </location>
</feature>
<feature type="compositionally biased region" description="Low complexity" evidence="1">
    <location>
        <begin position="329"/>
        <end position="339"/>
    </location>
</feature>
<feature type="compositionally biased region" description="Polar residues" evidence="1">
    <location>
        <begin position="1350"/>
        <end position="1361"/>
    </location>
</feature>
<evidence type="ECO:0000313" key="2">
    <source>
        <dbReference type="EMBL" id="EFX86274.1"/>
    </source>
</evidence>